<dbReference type="OrthoDB" id="282438at2759"/>
<evidence type="ECO:0008006" key="4">
    <source>
        <dbReference type="Google" id="ProtNLM"/>
    </source>
</evidence>
<protein>
    <recommendedName>
        <fullName evidence="4">C-type lectin domain-containing protein</fullName>
    </recommendedName>
</protein>
<name>A0A1R2CJL3_9CILI</name>
<proteinExistence type="predicted"/>
<dbReference type="PANTHER" id="PTHR39767">
    <property type="entry name" value="CALCIUM/CALMODULIN-BINDING MEMBRANE PROTEIN PCM4-RELATED"/>
    <property type="match status" value="1"/>
</dbReference>
<dbReference type="Proteomes" id="UP000187209">
    <property type="component" value="Unassembled WGS sequence"/>
</dbReference>
<keyword evidence="3" id="KW-1185">Reference proteome</keyword>
<sequence length="246" mass="27968">MLIIRFFLSILPTLGQKFTLNGEAAILTFIDDASYTLYNEEAFYVIDSTGIPAITLTQQDTCSLEFDRRMIVHGSLLASTEKAFQIENNEQWKLVVVEDFQGQILGWSEDDISSCSGSIDYFLGGHCKFSNQIVSKSWTLPKHEFVMLQITFHFLDKWEGESAYMKVDGNYVWSESYQACNNLHSSLCVYKGIDVCGDDFPDRIGYPVKYTGKHTSESIMMEISTTLDRDPCEASWGIDDVQIFIK</sequence>
<dbReference type="PANTHER" id="PTHR39767:SF2">
    <property type="entry name" value="CHROMOSOME UNDETERMINED SCAFFOLD_1, WHOLE GENOME SHOTGUN SEQUENCE"/>
    <property type="match status" value="1"/>
</dbReference>
<feature type="chain" id="PRO_5012729265" description="C-type lectin domain-containing protein" evidence="1">
    <location>
        <begin position="16"/>
        <end position="246"/>
    </location>
</feature>
<feature type="signal peptide" evidence="1">
    <location>
        <begin position="1"/>
        <end position="15"/>
    </location>
</feature>
<dbReference type="AlphaFoldDB" id="A0A1R2CJL3"/>
<gene>
    <name evidence="2" type="ORF">SteCoe_8608</name>
</gene>
<dbReference type="EMBL" id="MPUH01000130">
    <property type="protein sequence ID" value="OMJ89222.1"/>
    <property type="molecule type" value="Genomic_DNA"/>
</dbReference>
<accession>A0A1R2CJL3</accession>
<evidence type="ECO:0000256" key="1">
    <source>
        <dbReference type="SAM" id="SignalP"/>
    </source>
</evidence>
<comment type="caution">
    <text evidence="2">The sequence shown here is derived from an EMBL/GenBank/DDBJ whole genome shotgun (WGS) entry which is preliminary data.</text>
</comment>
<reference evidence="2 3" key="1">
    <citation type="submission" date="2016-11" db="EMBL/GenBank/DDBJ databases">
        <title>The macronuclear genome of Stentor coeruleus: a giant cell with tiny introns.</title>
        <authorList>
            <person name="Slabodnick M."/>
            <person name="Ruby J.G."/>
            <person name="Reiff S.B."/>
            <person name="Swart E.C."/>
            <person name="Gosai S."/>
            <person name="Prabakaran S."/>
            <person name="Witkowska E."/>
            <person name="Larue G.E."/>
            <person name="Fisher S."/>
            <person name="Freeman R.M."/>
            <person name="Gunawardena J."/>
            <person name="Chu W."/>
            <person name="Stover N.A."/>
            <person name="Gregory B.D."/>
            <person name="Nowacki M."/>
            <person name="Derisi J."/>
            <person name="Roy S.W."/>
            <person name="Marshall W.F."/>
            <person name="Sood P."/>
        </authorList>
    </citation>
    <scope>NUCLEOTIDE SEQUENCE [LARGE SCALE GENOMIC DNA]</scope>
    <source>
        <strain evidence="2">WM001</strain>
    </source>
</reference>
<evidence type="ECO:0000313" key="3">
    <source>
        <dbReference type="Proteomes" id="UP000187209"/>
    </source>
</evidence>
<keyword evidence="1" id="KW-0732">Signal</keyword>
<organism evidence="2 3">
    <name type="scientific">Stentor coeruleus</name>
    <dbReference type="NCBI Taxonomy" id="5963"/>
    <lineage>
        <taxon>Eukaryota</taxon>
        <taxon>Sar</taxon>
        <taxon>Alveolata</taxon>
        <taxon>Ciliophora</taxon>
        <taxon>Postciliodesmatophora</taxon>
        <taxon>Heterotrichea</taxon>
        <taxon>Heterotrichida</taxon>
        <taxon>Stentoridae</taxon>
        <taxon>Stentor</taxon>
    </lineage>
</organism>
<evidence type="ECO:0000313" key="2">
    <source>
        <dbReference type="EMBL" id="OMJ89222.1"/>
    </source>
</evidence>